<dbReference type="InterPro" id="IPR010917">
    <property type="entry name" value="TonB_rcpt_CS"/>
</dbReference>
<dbReference type="InterPro" id="IPR012910">
    <property type="entry name" value="Plug_dom"/>
</dbReference>
<keyword evidence="8 11" id="KW-0472">Membrane</keyword>
<dbReference type="Gene3D" id="2.40.170.20">
    <property type="entry name" value="TonB-dependent receptor, beta-barrel domain"/>
    <property type="match status" value="1"/>
</dbReference>
<feature type="domain" description="TonB-dependent receptor plug" evidence="15">
    <location>
        <begin position="21"/>
        <end position="129"/>
    </location>
</feature>
<keyword evidence="6" id="KW-0732">Signal</keyword>
<dbReference type="Proteomes" id="UP000241868">
    <property type="component" value="Unassembled WGS sequence"/>
</dbReference>
<evidence type="ECO:0000313" key="16">
    <source>
        <dbReference type="EMBL" id="PSJ80703.1"/>
    </source>
</evidence>
<keyword evidence="10 11" id="KW-0998">Cell outer membrane</keyword>
<comment type="similarity">
    <text evidence="2 11 13">Belongs to the TonB-dependent receptor family.</text>
</comment>
<evidence type="ECO:0000256" key="5">
    <source>
        <dbReference type="ARBA" id="ARBA00022692"/>
    </source>
</evidence>
<feature type="domain" description="TonB-dependent receptor-like beta-barrel" evidence="14">
    <location>
        <begin position="231"/>
        <end position="709"/>
    </location>
</feature>
<dbReference type="PANTHER" id="PTHR30069:SF29">
    <property type="entry name" value="HEMOGLOBIN AND HEMOGLOBIN-HAPTOGLOBIN-BINDING PROTEIN 1-RELATED"/>
    <property type="match status" value="1"/>
</dbReference>
<dbReference type="PANTHER" id="PTHR30069">
    <property type="entry name" value="TONB-DEPENDENT OUTER MEMBRANE RECEPTOR"/>
    <property type="match status" value="1"/>
</dbReference>
<dbReference type="Pfam" id="PF07715">
    <property type="entry name" value="Plug"/>
    <property type="match status" value="1"/>
</dbReference>
<evidence type="ECO:0000259" key="14">
    <source>
        <dbReference type="Pfam" id="PF00593"/>
    </source>
</evidence>
<dbReference type="InterPro" id="IPR039426">
    <property type="entry name" value="TonB-dep_rcpt-like"/>
</dbReference>
<proteinExistence type="inferred from homology"/>
<name>A0A2P7U1B9_9NEIS</name>
<dbReference type="PROSITE" id="PS01156">
    <property type="entry name" value="TONB_DEPENDENT_REC_2"/>
    <property type="match status" value="1"/>
</dbReference>
<dbReference type="SUPFAM" id="SSF56935">
    <property type="entry name" value="Porins"/>
    <property type="match status" value="1"/>
</dbReference>
<dbReference type="AlphaFoldDB" id="A0A2P7U1B9"/>
<sequence>MNEIQVKGRRTPVRNLGKERVKRQELDENLVQDIHDMVRYDPGISVVEGGRAGSNGFAVRGVDKDRVAITVDGLTQGESRSSEAFQEIFGAYGNFNTNRNAGELETIKEVVVQKGADSLAAGSGALGGAVMYTTKSPSDYVNGEKPVYVGVKGGYSSRNRQYMGSTTLAGRLGGFDGLFVYTGRHGHETKNHSGSGSVIVNDFTNLGTPKTGQLRMEPDPQNVKSKSTLLKGGYHFNDSNYLSGVYEDYRQDRKTYELSNLLAAAGGDNGDTRLRNDVSYRKRTGLEYENWLENGPWEKLKLNYDKQKIEMTTLTWDYPVELKRRNAEMMFRRRGLYQHSDNYKLTADKQLDFENFSWSMNYGGGYNKLKNSNSNLEYFVYMLYPERRTSNTNENEFLVSSQTKSKHAFWNNTFRFGEQWKLGLGARYDDVEMKTLESDSLNPHVKRQLELKGMWQKKAKFKAPSYAVTLDWSPLKSLTLQSKYSTGFRAPTTDEMWFFFPNDAFYIEPNPDLKEEKARNIELGFNWHGNWGNLQLSGFRTRYKNFIDFVHLANRQSQRYNFNTMSFQDHRGSIAPVYSNINRSSAVVKGLELQGTWQLGNIGLPVGSYATLAATYLKGSADGGVAINAIQPFNGVIGLGYKQPEDRWSLGLNVSYFARKKAKDTTFAYDRTNEPFPFVRHSRNIWLADLIGHYKFGKHVTLRAGVFNLFDRKYYTWDSLRSIRPFGAVNRVDNTTHAGIERFSAPGRNYMLTLEAKF</sequence>
<dbReference type="EMBL" id="PXYY01000019">
    <property type="protein sequence ID" value="PSJ80703.1"/>
    <property type="molecule type" value="Genomic_DNA"/>
</dbReference>
<evidence type="ECO:0000256" key="13">
    <source>
        <dbReference type="RuleBase" id="RU003357"/>
    </source>
</evidence>
<reference evidence="16 17" key="1">
    <citation type="submission" date="2018-03" db="EMBL/GenBank/DDBJ databases">
        <title>Neisseria weixii sp. nov., isolated from the intestinal contents of Tibetan Plateau pika (Ochotona curzoniae) in Yushu, Qinghai Province, China.</title>
        <authorList>
            <person name="Gui Z."/>
        </authorList>
    </citation>
    <scope>NUCLEOTIDE SEQUENCE [LARGE SCALE GENOMIC DNA]</scope>
    <source>
        <strain evidence="16 17">ATCC 51483</strain>
    </source>
</reference>
<keyword evidence="7 13" id="KW-0798">TonB box</keyword>
<keyword evidence="4 11" id="KW-1134">Transmembrane beta strand</keyword>
<comment type="caution">
    <text evidence="16">The sequence shown here is derived from an EMBL/GenBank/DDBJ whole genome shotgun (WGS) entry which is preliminary data.</text>
</comment>
<comment type="subcellular location">
    <subcellularLocation>
        <location evidence="1 11">Cell outer membrane</location>
        <topology evidence="1 11">Multi-pass membrane protein</topology>
    </subcellularLocation>
</comment>
<evidence type="ECO:0000256" key="9">
    <source>
        <dbReference type="ARBA" id="ARBA00023170"/>
    </source>
</evidence>
<keyword evidence="17" id="KW-1185">Reference proteome</keyword>
<evidence type="ECO:0000256" key="7">
    <source>
        <dbReference type="ARBA" id="ARBA00023077"/>
    </source>
</evidence>
<evidence type="ECO:0000256" key="6">
    <source>
        <dbReference type="ARBA" id="ARBA00022729"/>
    </source>
</evidence>
<evidence type="ECO:0000256" key="3">
    <source>
        <dbReference type="ARBA" id="ARBA00022448"/>
    </source>
</evidence>
<feature type="short sequence motif" description="TonB C-terminal box" evidence="12">
    <location>
        <begin position="741"/>
        <end position="758"/>
    </location>
</feature>
<gene>
    <name evidence="16" type="ORF">C7N83_04760</name>
</gene>
<dbReference type="PROSITE" id="PS52016">
    <property type="entry name" value="TONB_DEPENDENT_REC_3"/>
    <property type="match status" value="1"/>
</dbReference>
<evidence type="ECO:0000256" key="8">
    <source>
        <dbReference type="ARBA" id="ARBA00023136"/>
    </source>
</evidence>
<organism evidence="16 17">
    <name type="scientific">Neisseria iguanae</name>
    <dbReference type="NCBI Taxonomy" id="90242"/>
    <lineage>
        <taxon>Bacteria</taxon>
        <taxon>Pseudomonadati</taxon>
        <taxon>Pseudomonadota</taxon>
        <taxon>Betaproteobacteria</taxon>
        <taxon>Neisseriales</taxon>
        <taxon>Neisseriaceae</taxon>
        <taxon>Neisseria</taxon>
    </lineage>
</organism>
<evidence type="ECO:0000256" key="12">
    <source>
        <dbReference type="PROSITE-ProRule" id="PRU10144"/>
    </source>
</evidence>
<dbReference type="InterPro" id="IPR000531">
    <property type="entry name" value="Beta-barrel_TonB"/>
</dbReference>
<dbReference type="OrthoDB" id="9764669at2"/>
<dbReference type="GO" id="GO:0015344">
    <property type="term" value="F:siderophore uptake transmembrane transporter activity"/>
    <property type="evidence" value="ECO:0007669"/>
    <property type="project" value="TreeGrafter"/>
</dbReference>
<evidence type="ECO:0000256" key="2">
    <source>
        <dbReference type="ARBA" id="ARBA00009810"/>
    </source>
</evidence>
<evidence type="ECO:0000313" key="17">
    <source>
        <dbReference type="Proteomes" id="UP000241868"/>
    </source>
</evidence>
<evidence type="ECO:0000256" key="1">
    <source>
        <dbReference type="ARBA" id="ARBA00004571"/>
    </source>
</evidence>
<dbReference type="CDD" id="cd01347">
    <property type="entry name" value="ligand_gated_channel"/>
    <property type="match status" value="1"/>
</dbReference>
<dbReference type="InterPro" id="IPR036942">
    <property type="entry name" value="Beta-barrel_TonB_sf"/>
</dbReference>
<keyword evidence="9 16" id="KW-0675">Receptor</keyword>
<dbReference type="GO" id="GO:0009279">
    <property type="term" value="C:cell outer membrane"/>
    <property type="evidence" value="ECO:0007669"/>
    <property type="project" value="UniProtKB-SubCell"/>
</dbReference>
<protein>
    <submittedName>
        <fullName evidence="16">TonB-dependent hemoglobin/transferrin/lactoferrin family receptor</fullName>
    </submittedName>
</protein>
<accession>A0A2P7U1B9</accession>
<dbReference type="Pfam" id="PF00593">
    <property type="entry name" value="TonB_dep_Rec_b-barrel"/>
    <property type="match status" value="1"/>
</dbReference>
<evidence type="ECO:0000256" key="4">
    <source>
        <dbReference type="ARBA" id="ARBA00022452"/>
    </source>
</evidence>
<evidence type="ECO:0000256" key="10">
    <source>
        <dbReference type="ARBA" id="ARBA00023237"/>
    </source>
</evidence>
<dbReference type="NCBIfam" id="TIGR01786">
    <property type="entry name" value="TonB-hemlactrns"/>
    <property type="match status" value="1"/>
</dbReference>
<dbReference type="GO" id="GO:0044718">
    <property type="term" value="P:siderophore transmembrane transport"/>
    <property type="evidence" value="ECO:0007669"/>
    <property type="project" value="TreeGrafter"/>
</dbReference>
<dbReference type="InterPro" id="IPR010949">
    <property type="entry name" value="TonB_Hb/transfer/lactofer_rcpt"/>
</dbReference>
<dbReference type="Gene3D" id="2.170.130.10">
    <property type="entry name" value="TonB-dependent receptor, plug domain"/>
    <property type="match status" value="1"/>
</dbReference>
<evidence type="ECO:0000256" key="11">
    <source>
        <dbReference type="PROSITE-ProRule" id="PRU01360"/>
    </source>
</evidence>
<keyword evidence="5 11" id="KW-0812">Transmembrane</keyword>
<dbReference type="InterPro" id="IPR037066">
    <property type="entry name" value="Plug_dom_sf"/>
</dbReference>
<evidence type="ECO:0000259" key="15">
    <source>
        <dbReference type="Pfam" id="PF07715"/>
    </source>
</evidence>
<keyword evidence="3 11" id="KW-0813">Transport</keyword>